<evidence type="ECO:0000256" key="3">
    <source>
        <dbReference type="ARBA" id="ARBA00012217"/>
    </source>
</evidence>
<dbReference type="FunFam" id="3.30.200.20:FF:000086">
    <property type="entry name" value="Phosphoribosylaminoimidazole-succinocarboxamide synthase"/>
    <property type="match status" value="1"/>
</dbReference>
<dbReference type="EC" id="6.3.2.6" evidence="3 11"/>
<name>A0A9D0YNX2_AQUAO</name>
<dbReference type="InterPro" id="IPR018236">
    <property type="entry name" value="SAICAR_synthetase_CS"/>
</dbReference>
<evidence type="ECO:0000256" key="9">
    <source>
        <dbReference type="ARBA" id="ARBA00030409"/>
    </source>
</evidence>
<dbReference type="CDD" id="cd01415">
    <property type="entry name" value="SAICAR_synt_PurC"/>
    <property type="match status" value="1"/>
</dbReference>
<dbReference type="Pfam" id="PF01259">
    <property type="entry name" value="SAICAR_synt"/>
    <property type="match status" value="1"/>
</dbReference>
<evidence type="ECO:0000256" key="10">
    <source>
        <dbReference type="ARBA" id="ARBA00048475"/>
    </source>
</evidence>
<dbReference type="GO" id="GO:0004639">
    <property type="term" value="F:phosphoribosylaminoimidazolesuccinocarboxamide synthase activity"/>
    <property type="evidence" value="ECO:0007669"/>
    <property type="project" value="UniProtKB-UniRule"/>
</dbReference>
<sequence length="236" mass="27221">MEKREKLYEGKAKIIYATDQPDKVIIYFKDDTTAFDGVKKEQIVGKGVINNAISSLIFEVLNKRSIPTHYIEKLSDREMLALKVEIIPVEVVVRNFAAGSFTRRYGVPEGTKLEKPLVETFWKNDELHDPLVCLEHIKLLKLAEPEDVEKMKEIALEVNEVLKAFFASKDILLVDFKLEFGKTTDGRLVLADEISPDSCRLWDAKTKKKLDKDVFRFDLGDLKEAYQELLNRLREK</sequence>
<dbReference type="GO" id="GO:0006189">
    <property type="term" value="P:'de novo' IMP biosynthetic process"/>
    <property type="evidence" value="ECO:0007669"/>
    <property type="project" value="UniProtKB-UniRule"/>
</dbReference>
<dbReference type="AlphaFoldDB" id="A0A9D0YNX2"/>
<dbReference type="HAMAP" id="MF_00137">
    <property type="entry name" value="SAICAR_synth"/>
    <property type="match status" value="1"/>
</dbReference>
<feature type="domain" description="SAICAR synthetase/ADE2 N-terminal" evidence="12">
    <location>
        <begin position="6"/>
        <end position="232"/>
    </location>
</feature>
<evidence type="ECO:0000256" key="2">
    <source>
        <dbReference type="ARBA" id="ARBA00010190"/>
    </source>
</evidence>
<evidence type="ECO:0000256" key="6">
    <source>
        <dbReference type="ARBA" id="ARBA00022741"/>
    </source>
</evidence>
<evidence type="ECO:0000256" key="5">
    <source>
        <dbReference type="ARBA" id="ARBA00022598"/>
    </source>
</evidence>
<keyword evidence="7 11" id="KW-0658">Purine biosynthesis</keyword>
<accession>A0A9D0YNX2</accession>
<dbReference type="EMBL" id="DQVE01000004">
    <property type="protein sequence ID" value="HIP97828.1"/>
    <property type="molecule type" value="Genomic_DNA"/>
</dbReference>
<evidence type="ECO:0000256" key="4">
    <source>
        <dbReference type="ARBA" id="ARBA00016460"/>
    </source>
</evidence>
<dbReference type="PANTHER" id="PTHR43599">
    <property type="entry name" value="MULTIFUNCTIONAL PROTEIN ADE2"/>
    <property type="match status" value="1"/>
</dbReference>
<dbReference type="Gene3D" id="3.30.200.20">
    <property type="entry name" value="Phosphorylase Kinase, domain 1"/>
    <property type="match status" value="1"/>
</dbReference>
<comment type="pathway">
    <text evidence="1 11">Purine metabolism; IMP biosynthesis via de novo pathway; 5-amino-1-(5-phospho-D-ribosyl)imidazole-4-carboxamide from 5-amino-1-(5-phospho-D-ribosyl)imidazole-4-carboxylate: step 1/2.</text>
</comment>
<dbReference type="PROSITE" id="PS01058">
    <property type="entry name" value="SAICAR_SYNTHETASE_2"/>
    <property type="match status" value="1"/>
</dbReference>
<reference evidence="13" key="1">
    <citation type="journal article" date="2020" name="ISME J.">
        <title>Gammaproteobacteria mediating utilization of methyl-, sulfur- and petroleum organic compounds in deep ocean hydrothermal plumes.</title>
        <authorList>
            <person name="Zhou Z."/>
            <person name="Liu Y."/>
            <person name="Pan J."/>
            <person name="Cron B.R."/>
            <person name="Toner B.M."/>
            <person name="Anantharaman K."/>
            <person name="Breier J.A."/>
            <person name="Dick G.J."/>
            <person name="Li M."/>
        </authorList>
    </citation>
    <scope>NUCLEOTIDE SEQUENCE</scope>
    <source>
        <strain evidence="13">SZUA-1501</strain>
    </source>
</reference>
<dbReference type="SUPFAM" id="SSF56104">
    <property type="entry name" value="SAICAR synthase-like"/>
    <property type="match status" value="1"/>
</dbReference>
<gene>
    <name evidence="11" type="primary">purC</name>
    <name evidence="13" type="ORF">EYH37_00445</name>
</gene>
<proteinExistence type="inferred from homology"/>
<dbReference type="FunFam" id="3.30.470.20:FF:000006">
    <property type="entry name" value="Phosphoribosylaminoimidazole-succinocarboxamide synthase"/>
    <property type="match status" value="1"/>
</dbReference>
<evidence type="ECO:0000259" key="12">
    <source>
        <dbReference type="Pfam" id="PF01259"/>
    </source>
</evidence>
<dbReference type="InterPro" id="IPR033934">
    <property type="entry name" value="SAICAR_synt_PurC"/>
</dbReference>
<dbReference type="PROSITE" id="PS01057">
    <property type="entry name" value="SAICAR_SYNTHETASE_1"/>
    <property type="match status" value="1"/>
</dbReference>
<protein>
    <recommendedName>
        <fullName evidence="4 11">Phosphoribosylaminoimidazole-succinocarboxamide synthase</fullName>
        <ecNumber evidence="3 11">6.3.2.6</ecNumber>
    </recommendedName>
    <alternativeName>
        <fullName evidence="9 11">SAICAR synthetase</fullName>
    </alternativeName>
</protein>
<evidence type="ECO:0000256" key="11">
    <source>
        <dbReference type="HAMAP-Rule" id="MF_00137"/>
    </source>
</evidence>
<evidence type="ECO:0000256" key="1">
    <source>
        <dbReference type="ARBA" id="ARBA00004672"/>
    </source>
</evidence>
<dbReference type="InterPro" id="IPR001636">
    <property type="entry name" value="SAICAR_synth"/>
</dbReference>
<evidence type="ECO:0000256" key="7">
    <source>
        <dbReference type="ARBA" id="ARBA00022755"/>
    </source>
</evidence>
<dbReference type="NCBIfam" id="TIGR00081">
    <property type="entry name" value="purC"/>
    <property type="match status" value="1"/>
</dbReference>
<comment type="similarity">
    <text evidence="2 11">Belongs to the SAICAR synthetase family.</text>
</comment>
<dbReference type="GO" id="GO:0009236">
    <property type="term" value="P:cobalamin biosynthetic process"/>
    <property type="evidence" value="ECO:0007669"/>
    <property type="project" value="InterPro"/>
</dbReference>
<dbReference type="Proteomes" id="UP000606463">
    <property type="component" value="Unassembled WGS sequence"/>
</dbReference>
<keyword evidence="6 11" id="KW-0547">Nucleotide-binding</keyword>
<evidence type="ECO:0000256" key="8">
    <source>
        <dbReference type="ARBA" id="ARBA00022840"/>
    </source>
</evidence>
<keyword evidence="8 11" id="KW-0067">ATP-binding</keyword>
<dbReference type="InterPro" id="IPR050089">
    <property type="entry name" value="SAICAR_synthetase"/>
</dbReference>
<dbReference type="Gene3D" id="3.30.470.20">
    <property type="entry name" value="ATP-grasp fold, B domain"/>
    <property type="match status" value="1"/>
</dbReference>
<keyword evidence="5 11" id="KW-0436">Ligase</keyword>
<dbReference type="PANTHER" id="PTHR43599:SF3">
    <property type="entry name" value="SI:DKEY-6E2.2"/>
    <property type="match status" value="1"/>
</dbReference>
<dbReference type="GO" id="GO:0005524">
    <property type="term" value="F:ATP binding"/>
    <property type="evidence" value="ECO:0007669"/>
    <property type="project" value="UniProtKB-KW"/>
</dbReference>
<organism evidence="13 14">
    <name type="scientific">Aquifex aeolicus</name>
    <dbReference type="NCBI Taxonomy" id="63363"/>
    <lineage>
        <taxon>Bacteria</taxon>
        <taxon>Pseudomonadati</taxon>
        <taxon>Aquificota</taxon>
        <taxon>Aquificia</taxon>
        <taxon>Aquificales</taxon>
        <taxon>Aquificaceae</taxon>
        <taxon>Aquifex</taxon>
    </lineage>
</organism>
<comment type="catalytic activity">
    <reaction evidence="10 11">
        <text>5-amino-1-(5-phospho-D-ribosyl)imidazole-4-carboxylate + L-aspartate + ATP = (2S)-2-[5-amino-1-(5-phospho-beta-D-ribosyl)imidazole-4-carboxamido]succinate + ADP + phosphate + 2 H(+)</text>
        <dbReference type="Rhea" id="RHEA:22628"/>
        <dbReference type="ChEBI" id="CHEBI:15378"/>
        <dbReference type="ChEBI" id="CHEBI:29991"/>
        <dbReference type="ChEBI" id="CHEBI:30616"/>
        <dbReference type="ChEBI" id="CHEBI:43474"/>
        <dbReference type="ChEBI" id="CHEBI:58443"/>
        <dbReference type="ChEBI" id="CHEBI:77657"/>
        <dbReference type="ChEBI" id="CHEBI:456216"/>
        <dbReference type="EC" id="6.3.2.6"/>
    </reaction>
</comment>
<evidence type="ECO:0000313" key="13">
    <source>
        <dbReference type="EMBL" id="HIP97828.1"/>
    </source>
</evidence>
<dbReference type="InterPro" id="IPR028923">
    <property type="entry name" value="SAICAR_synt/ADE2_N"/>
</dbReference>
<comment type="caution">
    <text evidence="13">The sequence shown here is derived from an EMBL/GenBank/DDBJ whole genome shotgun (WGS) entry which is preliminary data.</text>
</comment>
<evidence type="ECO:0000313" key="14">
    <source>
        <dbReference type="Proteomes" id="UP000606463"/>
    </source>
</evidence>